<proteinExistence type="predicted"/>
<organism evidence="1 2">
    <name type="scientific">Gopherus evgoodei</name>
    <name type="common">Goodes thornscrub tortoise</name>
    <dbReference type="NCBI Taxonomy" id="1825980"/>
    <lineage>
        <taxon>Eukaryota</taxon>
        <taxon>Metazoa</taxon>
        <taxon>Chordata</taxon>
        <taxon>Craniata</taxon>
        <taxon>Vertebrata</taxon>
        <taxon>Euteleostomi</taxon>
        <taxon>Archelosauria</taxon>
        <taxon>Testudinata</taxon>
        <taxon>Testudines</taxon>
        <taxon>Cryptodira</taxon>
        <taxon>Durocryptodira</taxon>
        <taxon>Testudinoidea</taxon>
        <taxon>Testudinidae</taxon>
        <taxon>Gopherus</taxon>
    </lineage>
</organism>
<sequence length="78" mass="8820">LRCPMPESTWSFSMQGYNFTEPLVATTDFAPSCSLPTIFPFPDAFLFPGSFPRTPKLLVQDPISLLTLEKQYLHPRAL</sequence>
<accession>A0A8C4YM19</accession>
<reference evidence="1" key="1">
    <citation type="submission" date="2025-08" db="UniProtKB">
        <authorList>
            <consortium name="Ensembl"/>
        </authorList>
    </citation>
    <scope>IDENTIFICATION</scope>
</reference>
<evidence type="ECO:0000313" key="1">
    <source>
        <dbReference type="Ensembl" id="ENSGEVP00005027472.1"/>
    </source>
</evidence>
<dbReference type="GeneTree" id="ENSGT00960000189355"/>
<dbReference type="Ensembl" id="ENSGEVT00005028896.1">
    <property type="protein sequence ID" value="ENSGEVP00005027472.1"/>
    <property type="gene ID" value="ENSGEVG00005019430.1"/>
</dbReference>
<dbReference type="Proteomes" id="UP000694390">
    <property type="component" value="Unassembled WGS sequence"/>
</dbReference>
<evidence type="ECO:0000313" key="2">
    <source>
        <dbReference type="Proteomes" id="UP000694390"/>
    </source>
</evidence>
<reference evidence="1" key="2">
    <citation type="submission" date="2025-09" db="UniProtKB">
        <authorList>
            <consortium name="Ensembl"/>
        </authorList>
    </citation>
    <scope>IDENTIFICATION</scope>
</reference>
<keyword evidence="2" id="KW-1185">Reference proteome</keyword>
<dbReference type="OrthoDB" id="10528752at2759"/>
<dbReference type="AlphaFoldDB" id="A0A8C4YM19"/>
<name>A0A8C4YM19_9SAUR</name>
<protein>
    <submittedName>
        <fullName evidence="1">Uncharacterized protein</fullName>
    </submittedName>
</protein>